<organism evidence="1 2">
    <name type="scientific">Wickerhamomyces mucosus</name>
    <dbReference type="NCBI Taxonomy" id="1378264"/>
    <lineage>
        <taxon>Eukaryota</taxon>
        <taxon>Fungi</taxon>
        <taxon>Dikarya</taxon>
        <taxon>Ascomycota</taxon>
        <taxon>Saccharomycotina</taxon>
        <taxon>Saccharomycetes</taxon>
        <taxon>Phaffomycetales</taxon>
        <taxon>Wickerhamomycetaceae</taxon>
        <taxon>Wickerhamomyces</taxon>
    </lineage>
</organism>
<evidence type="ECO:0000313" key="2">
    <source>
        <dbReference type="Proteomes" id="UP000769528"/>
    </source>
</evidence>
<evidence type="ECO:0000313" key="1">
    <source>
        <dbReference type="EMBL" id="KAH3666704.1"/>
    </source>
</evidence>
<dbReference type="AlphaFoldDB" id="A0A9P8P8M9"/>
<dbReference type="SUPFAM" id="SSF51735">
    <property type="entry name" value="NAD(P)-binding Rossmann-fold domains"/>
    <property type="match status" value="1"/>
</dbReference>
<accession>A0A9P8P8M9</accession>
<dbReference type="EMBL" id="JAEUBF010001406">
    <property type="protein sequence ID" value="KAH3666704.1"/>
    <property type="molecule type" value="Genomic_DNA"/>
</dbReference>
<reference evidence="1" key="2">
    <citation type="submission" date="2021-01" db="EMBL/GenBank/DDBJ databases">
        <authorList>
            <person name="Schikora-Tamarit M.A."/>
        </authorList>
    </citation>
    <scope>NUCLEOTIDE SEQUENCE</scope>
    <source>
        <strain evidence="1">CBS6341</strain>
    </source>
</reference>
<dbReference type="OrthoDB" id="10262413at2759"/>
<gene>
    <name evidence="1" type="ORF">WICMUC_005521</name>
</gene>
<dbReference type="Proteomes" id="UP000769528">
    <property type="component" value="Unassembled WGS sequence"/>
</dbReference>
<reference evidence="1" key="1">
    <citation type="journal article" date="2021" name="Open Biol.">
        <title>Shared evolutionary footprints suggest mitochondrial oxidative damage underlies multiple complex I losses in fungi.</title>
        <authorList>
            <person name="Schikora-Tamarit M.A."/>
            <person name="Marcet-Houben M."/>
            <person name="Nosek J."/>
            <person name="Gabaldon T."/>
        </authorList>
    </citation>
    <scope>NUCLEOTIDE SEQUENCE</scope>
    <source>
        <strain evidence="1">CBS6341</strain>
    </source>
</reference>
<proteinExistence type="predicted"/>
<dbReference type="InterPro" id="IPR036291">
    <property type="entry name" value="NAD(P)-bd_dom_sf"/>
</dbReference>
<name>A0A9P8P8M9_9ASCO</name>
<keyword evidence="2" id="KW-1185">Reference proteome</keyword>
<protein>
    <submittedName>
        <fullName evidence="1">Uncharacterized protein</fullName>
    </submittedName>
</protein>
<comment type="caution">
    <text evidence="1">The sequence shown here is derived from an EMBL/GenBank/DDBJ whole genome shotgun (WGS) entry which is preliminary data.</text>
</comment>
<sequence>MPYKLLIIRGDHLIGNLLIDRLLEFGHEIVTVFDISENSGTNNNNNNNSRSIDNIINVNNKYIRDGNLQVLKGIENNFDDIVKYSLDSDGIIYLPKVVNFNTFTTDISQESQLIERILKNINGTSRWFIYAHDILSDGEQGLLDQYQLETKLLQYDNTKAVIRLPSIIYNHKEDKIIDSNLTDNSSSKFLNQFIEFAMALTFSGYINEGDNIWGSIEIHDLVGYFIEIITNIINETNDNKVYNLITENNTTKDISTSISKKVKIPVMSISSHQADQFYSSLGLLWELNLVDDTTNLGSLSYKPKQLEILKYLSKNEDSCCTIM</sequence>